<dbReference type="PROSITE" id="PS51819">
    <property type="entry name" value="VOC"/>
    <property type="match status" value="1"/>
</dbReference>
<dbReference type="AlphaFoldDB" id="A0A2V2Z092"/>
<name>A0A2V2Z092_9BACL</name>
<accession>A0A2V2Z092</accession>
<dbReference type="Pfam" id="PF00903">
    <property type="entry name" value="Glyoxalase"/>
    <property type="match status" value="1"/>
</dbReference>
<feature type="domain" description="VOC" evidence="1">
    <location>
        <begin position="7"/>
        <end position="126"/>
    </location>
</feature>
<sequence length="133" mass="14917">MSVQVKNYAVVSLPVRNLAVSLRWYQELLGIPFTFDYTEGDTEAWLNVGGVGLGLILCPDVPKMDFTNSRGELQPIISLQVDNIHEAYEELKKKDADIQELVYKPSGGYSFIFRDPDGHVGNLWGGWPQEGNE</sequence>
<evidence type="ECO:0000313" key="3">
    <source>
        <dbReference type="Proteomes" id="UP000246635"/>
    </source>
</evidence>
<dbReference type="InterPro" id="IPR037523">
    <property type="entry name" value="VOC_core"/>
</dbReference>
<keyword evidence="3" id="KW-1185">Reference proteome</keyword>
<gene>
    <name evidence="2" type="ORF">DFQ01_101414</name>
</gene>
<keyword evidence="2" id="KW-0223">Dioxygenase</keyword>
<dbReference type="OrthoDB" id="291991at2"/>
<dbReference type="Proteomes" id="UP000246635">
    <property type="component" value="Unassembled WGS sequence"/>
</dbReference>
<dbReference type="Gene3D" id="3.10.180.10">
    <property type="entry name" value="2,3-Dihydroxybiphenyl 1,2-Dioxygenase, domain 1"/>
    <property type="match status" value="1"/>
</dbReference>
<dbReference type="RefSeq" id="WP_110042202.1">
    <property type="nucleotide sequence ID" value="NZ_CP054613.1"/>
</dbReference>
<proteinExistence type="predicted"/>
<keyword evidence="2" id="KW-0456">Lyase</keyword>
<keyword evidence="2" id="KW-0560">Oxidoreductase</keyword>
<dbReference type="GO" id="GO:0016829">
    <property type="term" value="F:lyase activity"/>
    <property type="evidence" value="ECO:0007669"/>
    <property type="project" value="UniProtKB-KW"/>
</dbReference>
<dbReference type="InterPro" id="IPR004360">
    <property type="entry name" value="Glyas_Fos-R_dOase_dom"/>
</dbReference>
<dbReference type="InterPro" id="IPR029068">
    <property type="entry name" value="Glyas_Bleomycin-R_OHBP_Dase"/>
</dbReference>
<evidence type="ECO:0000259" key="1">
    <source>
        <dbReference type="PROSITE" id="PS51819"/>
    </source>
</evidence>
<protein>
    <submittedName>
        <fullName evidence="2">Catechol 2,3-dioxygenase-like lactoylglutathione lyase family enzyme</fullName>
    </submittedName>
</protein>
<reference evidence="2 3" key="1">
    <citation type="submission" date="2018-05" db="EMBL/GenBank/DDBJ databases">
        <title>Genomic Encyclopedia of Type Strains, Phase III (KMG-III): the genomes of soil and plant-associated and newly described type strains.</title>
        <authorList>
            <person name="Whitman W."/>
        </authorList>
    </citation>
    <scope>NUCLEOTIDE SEQUENCE [LARGE SCALE GENOMIC DNA]</scope>
    <source>
        <strain evidence="2 3">CECT 5696</strain>
    </source>
</reference>
<comment type="caution">
    <text evidence="2">The sequence shown here is derived from an EMBL/GenBank/DDBJ whole genome shotgun (WGS) entry which is preliminary data.</text>
</comment>
<dbReference type="SUPFAM" id="SSF54593">
    <property type="entry name" value="Glyoxalase/Bleomycin resistance protein/Dihydroxybiphenyl dioxygenase"/>
    <property type="match status" value="1"/>
</dbReference>
<evidence type="ECO:0000313" key="2">
    <source>
        <dbReference type="EMBL" id="PWW08688.1"/>
    </source>
</evidence>
<dbReference type="GO" id="GO:0051213">
    <property type="term" value="F:dioxygenase activity"/>
    <property type="evidence" value="ECO:0007669"/>
    <property type="project" value="UniProtKB-KW"/>
</dbReference>
<dbReference type="EMBL" id="QGTQ01000001">
    <property type="protein sequence ID" value="PWW08688.1"/>
    <property type="molecule type" value="Genomic_DNA"/>
</dbReference>
<organism evidence="2 3">
    <name type="scientific">Paenibacillus cellulosilyticus</name>
    <dbReference type="NCBI Taxonomy" id="375489"/>
    <lineage>
        <taxon>Bacteria</taxon>
        <taxon>Bacillati</taxon>
        <taxon>Bacillota</taxon>
        <taxon>Bacilli</taxon>
        <taxon>Bacillales</taxon>
        <taxon>Paenibacillaceae</taxon>
        <taxon>Paenibacillus</taxon>
    </lineage>
</organism>